<keyword evidence="2" id="KW-1185">Reference proteome</keyword>
<evidence type="ECO:0008006" key="3">
    <source>
        <dbReference type="Google" id="ProtNLM"/>
    </source>
</evidence>
<protein>
    <recommendedName>
        <fullName evidence="3">Lipoprotein</fullName>
    </recommendedName>
</protein>
<dbReference type="Proteomes" id="UP000652681">
    <property type="component" value="Unassembled WGS sequence"/>
</dbReference>
<evidence type="ECO:0000313" key="1">
    <source>
        <dbReference type="EMBL" id="MBC9811177.1"/>
    </source>
</evidence>
<accession>A0A8J6P466</accession>
<evidence type="ECO:0000313" key="2">
    <source>
        <dbReference type="Proteomes" id="UP000652681"/>
    </source>
</evidence>
<dbReference type="RefSeq" id="WP_163492342.1">
    <property type="nucleotide sequence ID" value="NZ_JACVEL010000001.1"/>
</dbReference>
<sequence>MKKVLIVMAAGLLFASCKKDWACECTAGDLTHTETLNNKTLKEATDECNDSGSVLGVDYECKVNVFK</sequence>
<reference evidence="1" key="1">
    <citation type="submission" date="2020-09" db="EMBL/GenBank/DDBJ databases">
        <title>Taishania pollutisoli gen. nov., sp. nov., Isolated from Tetrabromobisphenol A-Contaminated Soil.</title>
        <authorList>
            <person name="Chen Q."/>
        </authorList>
    </citation>
    <scope>NUCLEOTIDE SEQUENCE</scope>
    <source>
        <strain evidence="1">CZZ-1</strain>
    </source>
</reference>
<name>A0A8J6P466_9FLAO</name>
<dbReference type="AlphaFoldDB" id="A0A8J6P466"/>
<dbReference type="EMBL" id="JACVEL010000001">
    <property type="protein sequence ID" value="MBC9811177.1"/>
    <property type="molecule type" value="Genomic_DNA"/>
</dbReference>
<proteinExistence type="predicted"/>
<organism evidence="1 2">
    <name type="scientific">Taishania pollutisoli</name>
    <dbReference type="NCBI Taxonomy" id="2766479"/>
    <lineage>
        <taxon>Bacteria</taxon>
        <taxon>Pseudomonadati</taxon>
        <taxon>Bacteroidota</taxon>
        <taxon>Flavobacteriia</taxon>
        <taxon>Flavobacteriales</taxon>
        <taxon>Crocinitomicaceae</taxon>
        <taxon>Taishania</taxon>
    </lineage>
</organism>
<dbReference type="PROSITE" id="PS51257">
    <property type="entry name" value="PROKAR_LIPOPROTEIN"/>
    <property type="match status" value="1"/>
</dbReference>
<comment type="caution">
    <text evidence="1">The sequence shown here is derived from an EMBL/GenBank/DDBJ whole genome shotgun (WGS) entry which is preliminary data.</text>
</comment>
<gene>
    <name evidence="1" type="ORF">H9Y05_01700</name>
</gene>